<reference evidence="2 3" key="1">
    <citation type="submission" date="2024-05" db="EMBL/GenBank/DDBJ databases">
        <title>Genome sequencing and assembly of Indian major carp, Cirrhinus mrigala (Hamilton, 1822).</title>
        <authorList>
            <person name="Mohindra V."/>
            <person name="Chowdhury L.M."/>
            <person name="Lal K."/>
            <person name="Jena J.K."/>
        </authorList>
    </citation>
    <scope>NUCLEOTIDE SEQUENCE [LARGE SCALE GENOMIC DNA]</scope>
    <source>
        <strain evidence="2">CM1030</strain>
        <tissue evidence="2">Blood</tissue>
    </source>
</reference>
<dbReference type="SUPFAM" id="SSF53448">
    <property type="entry name" value="Nucleotide-diphospho-sugar transferases"/>
    <property type="match status" value="1"/>
</dbReference>
<feature type="compositionally biased region" description="Basic and acidic residues" evidence="1">
    <location>
        <begin position="229"/>
        <end position="238"/>
    </location>
</feature>
<feature type="compositionally biased region" description="Basic residues" evidence="1">
    <location>
        <begin position="479"/>
        <end position="492"/>
    </location>
</feature>
<name>A0ABD0RC19_CIRMR</name>
<feature type="compositionally biased region" description="Basic residues" evidence="1">
    <location>
        <begin position="215"/>
        <end position="228"/>
    </location>
</feature>
<evidence type="ECO:0000313" key="2">
    <source>
        <dbReference type="EMBL" id="KAL0196084.1"/>
    </source>
</evidence>
<feature type="compositionally biased region" description="Basic and acidic residues" evidence="1">
    <location>
        <begin position="97"/>
        <end position="106"/>
    </location>
</feature>
<dbReference type="PANTHER" id="PTHR21485:SF3">
    <property type="entry name" value="N-ACYLNEURAMINATE CYTIDYLYLTRANSFERASE"/>
    <property type="match status" value="1"/>
</dbReference>
<dbReference type="InterPro" id="IPR050793">
    <property type="entry name" value="CMP-NeuNAc_synthase"/>
</dbReference>
<dbReference type="InterPro" id="IPR029044">
    <property type="entry name" value="Nucleotide-diphossugar_trans"/>
</dbReference>
<dbReference type="Proteomes" id="UP001529510">
    <property type="component" value="Unassembled WGS sequence"/>
</dbReference>
<organism evidence="2 3">
    <name type="scientific">Cirrhinus mrigala</name>
    <name type="common">Mrigala</name>
    <dbReference type="NCBI Taxonomy" id="683832"/>
    <lineage>
        <taxon>Eukaryota</taxon>
        <taxon>Metazoa</taxon>
        <taxon>Chordata</taxon>
        <taxon>Craniata</taxon>
        <taxon>Vertebrata</taxon>
        <taxon>Euteleostomi</taxon>
        <taxon>Actinopterygii</taxon>
        <taxon>Neopterygii</taxon>
        <taxon>Teleostei</taxon>
        <taxon>Ostariophysi</taxon>
        <taxon>Cypriniformes</taxon>
        <taxon>Cyprinidae</taxon>
        <taxon>Labeoninae</taxon>
        <taxon>Labeonini</taxon>
        <taxon>Cirrhinus</taxon>
    </lineage>
</organism>
<keyword evidence="3" id="KW-1185">Reference proteome</keyword>
<feature type="compositionally biased region" description="Basic and acidic residues" evidence="1">
    <location>
        <begin position="295"/>
        <end position="304"/>
    </location>
</feature>
<sequence>MNEEGSFRSAPVETYREKKRTRTSVCNREVGHEDSSDARQSKVTALILARGGSNAPRKGLRSTSIEINEEGSFRSAPVETHREKKRTRASVAKKKVGHEDSSDAKQSKVTALILARGGSNAPRKRLRSTSVEMNGEGWFRSAPVETYREKKRTRTSVCNREVGHEDSSDARQSKVTALILARGGSNAPRKGLRSTSIEINEEGSFRSAPVETHREKKRTRASVAKKKVGHGDSSDAKQSKVTALILARGGSNAPRNGLRSTSIEINEEGSFRSAPVETHREKKRTRASVAKKKVGHEDSSDAKQSKVTALILARGGSNAPRNGLRSTSIEINEEGSFRSAPVETHREKKRTRASVAKKKVRHEDSSDAKQSKVTALILARGGSNAPRNGLRSTSIEINEEGSFRSAPVETHREKKRTRASVAKKKVGHGDSSDAKQSKVTALILARGGSNAPRNGLRSTSIEINEEGSFRSAPVETHREKKRTRASVAKKKVGHEDSSDAKQSKVTALILARGGSNAPRKGLRSTSIEMNGEGSFRSAPVETHREKKKRKVAALILARGGSKGIPLKNIKMLAGVPLIGWVIRAALDSGVFD</sequence>
<evidence type="ECO:0000256" key="1">
    <source>
        <dbReference type="SAM" id="MobiDB-lite"/>
    </source>
</evidence>
<accession>A0ABD0RC19</accession>
<dbReference type="AlphaFoldDB" id="A0ABD0RC19"/>
<feature type="region of interest" description="Disordered" evidence="1">
    <location>
        <begin position="515"/>
        <end position="539"/>
    </location>
</feature>
<feature type="compositionally biased region" description="Basic and acidic residues" evidence="1">
    <location>
        <begin position="493"/>
        <end position="502"/>
    </location>
</feature>
<protein>
    <submittedName>
        <fullName evidence="2">Uncharacterized protein</fullName>
    </submittedName>
</protein>
<feature type="compositionally biased region" description="Basic residues" evidence="1">
    <location>
        <begin position="83"/>
        <end position="96"/>
    </location>
</feature>
<dbReference type="EMBL" id="JAMKFB020000004">
    <property type="protein sequence ID" value="KAL0196084.1"/>
    <property type="molecule type" value="Genomic_DNA"/>
</dbReference>
<feature type="region of interest" description="Disordered" evidence="1">
    <location>
        <begin position="1"/>
        <end position="107"/>
    </location>
</feature>
<comment type="caution">
    <text evidence="2">The sequence shown here is derived from an EMBL/GenBank/DDBJ whole genome shotgun (WGS) entry which is preliminary data.</text>
</comment>
<feature type="region of interest" description="Disordered" evidence="1">
    <location>
        <begin position="203"/>
        <end position="503"/>
    </location>
</feature>
<proteinExistence type="predicted"/>
<evidence type="ECO:0000313" key="3">
    <source>
        <dbReference type="Proteomes" id="UP001529510"/>
    </source>
</evidence>
<feature type="compositionally biased region" description="Basic and acidic residues" evidence="1">
    <location>
        <begin position="29"/>
        <end position="40"/>
    </location>
</feature>
<dbReference type="Gene3D" id="3.90.550.10">
    <property type="entry name" value="Spore Coat Polysaccharide Biosynthesis Protein SpsA, Chain A"/>
    <property type="match status" value="1"/>
</dbReference>
<feature type="compositionally biased region" description="Basic residues" evidence="1">
    <location>
        <begin position="281"/>
        <end position="294"/>
    </location>
</feature>
<dbReference type="Pfam" id="PF02348">
    <property type="entry name" value="CTP_transf_3"/>
    <property type="match status" value="1"/>
</dbReference>
<feature type="compositionally biased region" description="Basic residues" evidence="1">
    <location>
        <begin position="413"/>
        <end position="426"/>
    </location>
</feature>
<gene>
    <name evidence="2" type="ORF">M9458_009656</name>
</gene>
<feature type="compositionally biased region" description="Basic residues" evidence="1">
    <location>
        <begin position="347"/>
        <end position="360"/>
    </location>
</feature>
<dbReference type="PANTHER" id="PTHR21485">
    <property type="entry name" value="HAD SUPERFAMILY MEMBERS CMAS AND KDSC"/>
    <property type="match status" value="1"/>
</dbReference>
<feature type="compositionally biased region" description="Basic and acidic residues" evidence="1">
    <location>
        <begin position="427"/>
        <end position="436"/>
    </location>
</feature>
<dbReference type="InterPro" id="IPR003329">
    <property type="entry name" value="Cytidylyl_trans"/>
</dbReference>
<feature type="non-terminal residue" evidence="2">
    <location>
        <position position="592"/>
    </location>
</feature>
<feature type="compositionally biased region" description="Basic and acidic residues" evidence="1">
    <location>
        <begin position="361"/>
        <end position="370"/>
    </location>
</feature>